<evidence type="ECO:0000313" key="5">
    <source>
        <dbReference type="EMBL" id="MEK8128142.1"/>
    </source>
</evidence>
<dbReference type="Pfam" id="PF00294">
    <property type="entry name" value="PfkB"/>
    <property type="match status" value="1"/>
</dbReference>
<dbReference type="InterPro" id="IPR029056">
    <property type="entry name" value="Ribokinase-like"/>
</dbReference>
<dbReference type="RefSeq" id="WP_341415212.1">
    <property type="nucleotide sequence ID" value="NZ_JBBPCC010000005.1"/>
</dbReference>
<dbReference type="PANTHER" id="PTHR43085:SF54">
    <property type="entry name" value="PUTATIVE-RELATED"/>
    <property type="match status" value="1"/>
</dbReference>
<proteinExistence type="inferred from homology"/>
<protein>
    <submittedName>
        <fullName evidence="5">Carbohydrate kinase</fullName>
        <ecNumber evidence="5">2.7.1.-</ecNumber>
    </submittedName>
</protein>
<keyword evidence="6" id="KW-1185">Reference proteome</keyword>
<gene>
    <name evidence="5" type="ORF">WMW72_09530</name>
</gene>
<comment type="caution">
    <text evidence="5">The sequence shown here is derived from an EMBL/GenBank/DDBJ whole genome shotgun (WGS) entry which is preliminary data.</text>
</comment>
<dbReference type="PANTHER" id="PTHR43085">
    <property type="entry name" value="HEXOKINASE FAMILY MEMBER"/>
    <property type="match status" value="1"/>
</dbReference>
<evidence type="ECO:0000256" key="3">
    <source>
        <dbReference type="ARBA" id="ARBA00022777"/>
    </source>
</evidence>
<evidence type="ECO:0000256" key="2">
    <source>
        <dbReference type="ARBA" id="ARBA00022679"/>
    </source>
</evidence>
<accession>A0ABU9DIZ1</accession>
<reference evidence="5 6" key="1">
    <citation type="submission" date="2024-04" db="EMBL/GenBank/DDBJ databases">
        <title>draft genome sequnece of Paenibacillus filicis.</title>
        <authorList>
            <person name="Kim D.-U."/>
        </authorList>
    </citation>
    <scope>NUCLEOTIDE SEQUENCE [LARGE SCALE GENOMIC DNA]</scope>
    <source>
        <strain evidence="5 6">KACC14197</strain>
    </source>
</reference>
<dbReference type="Proteomes" id="UP001469365">
    <property type="component" value="Unassembled WGS sequence"/>
</dbReference>
<dbReference type="EMBL" id="JBBPCC010000005">
    <property type="protein sequence ID" value="MEK8128142.1"/>
    <property type="molecule type" value="Genomic_DNA"/>
</dbReference>
<evidence type="ECO:0000256" key="1">
    <source>
        <dbReference type="ARBA" id="ARBA00010688"/>
    </source>
</evidence>
<name>A0ABU9DIZ1_9BACL</name>
<sequence>MGSVYTIGEALIDFIPADKGVPLKAVTGFEKAAGGAPFNVACAVAKLGGRSGFIGKLGTDAFGDFLVETLDGLGVDVSHVLRTGEAGTGLAFVSLSSDGNRDFSFYRNPSADMLLTEQEVSGIAFEAGDILHFCSVDLIEAPVKYAHRAAIQSVKDAGGLISFDPNVRLPLWTSPEACRQTILEFLPGAHIVKISDEELSFITGLKDEEAAIASLFTGDVRHVVYTKGAAGAVWYNADGSIAVPGHAVRVADTTGAGDAFIGALLYQLHVRGLKADGIGTEDIRQMLDFANAAAALTTTRKGAVVALPGQDEVISLLAGQR</sequence>
<evidence type="ECO:0000313" key="6">
    <source>
        <dbReference type="Proteomes" id="UP001469365"/>
    </source>
</evidence>
<dbReference type="InterPro" id="IPR050306">
    <property type="entry name" value="PfkB_Carbo_kinase"/>
</dbReference>
<dbReference type="InterPro" id="IPR002173">
    <property type="entry name" value="Carboh/pur_kinase_PfkB_CS"/>
</dbReference>
<keyword evidence="2 5" id="KW-0808">Transferase</keyword>
<dbReference type="PROSITE" id="PS00584">
    <property type="entry name" value="PFKB_KINASES_2"/>
    <property type="match status" value="1"/>
</dbReference>
<comment type="similarity">
    <text evidence="1">Belongs to the carbohydrate kinase PfkB family.</text>
</comment>
<evidence type="ECO:0000259" key="4">
    <source>
        <dbReference type="Pfam" id="PF00294"/>
    </source>
</evidence>
<dbReference type="InterPro" id="IPR011611">
    <property type="entry name" value="PfkB_dom"/>
</dbReference>
<keyword evidence="3 5" id="KW-0418">Kinase</keyword>
<dbReference type="PROSITE" id="PS00583">
    <property type="entry name" value="PFKB_KINASES_1"/>
    <property type="match status" value="1"/>
</dbReference>
<dbReference type="SUPFAM" id="SSF53613">
    <property type="entry name" value="Ribokinase-like"/>
    <property type="match status" value="1"/>
</dbReference>
<organism evidence="5 6">
    <name type="scientific">Paenibacillus filicis</name>
    <dbReference type="NCBI Taxonomy" id="669464"/>
    <lineage>
        <taxon>Bacteria</taxon>
        <taxon>Bacillati</taxon>
        <taxon>Bacillota</taxon>
        <taxon>Bacilli</taxon>
        <taxon>Bacillales</taxon>
        <taxon>Paenibacillaceae</taxon>
        <taxon>Paenibacillus</taxon>
    </lineage>
</organism>
<dbReference type="GO" id="GO:0016301">
    <property type="term" value="F:kinase activity"/>
    <property type="evidence" value="ECO:0007669"/>
    <property type="project" value="UniProtKB-KW"/>
</dbReference>
<feature type="domain" description="Carbohydrate kinase PfkB" evidence="4">
    <location>
        <begin position="3"/>
        <end position="306"/>
    </location>
</feature>
<dbReference type="EC" id="2.7.1.-" evidence="5"/>
<dbReference type="Gene3D" id="3.40.1190.20">
    <property type="match status" value="1"/>
</dbReference>
<dbReference type="CDD" id="cd01167">
    <property type="entry name" value="bac_FRK"/>
    <property type="match status" value="1"/>
</dbReference>